<dbReference type="EMBL" id="CP060635">
    <property type="protein sequence ID" value="QNM08890.1"/>
    <property type="molecule type" value="Genomic_DNA"/>
</dbReference>
<reference evidence="1 2" key="1">
    <citation type="submission" date="2020-08" db="EMBL/GenBank/DDBJ databases">
        <authorList>
            <person name="Liu C."/>
            <person name="Sun Q."/>
        </authorList>
    </citation>
    <scope>NUCLEOTIDE SEQUENCE [LARGE SCALE GENOMIC DNA]</scope>
    <source>
        <strain evidence="1 2">NSJ-29</strain>
    </source>
</reference>
<dbReference type="GO" id="GO:0016787">
    <property type="term" value="F:hydrolase activity"/>
    <property type="evidence" value="ECO:0007669"/>
    <property type="project" value="InterPro"/>
</dbReference>
<protein>
    <submittedName>
        <fullName evidence="1">Pectin acetylesterase</fullName>
    </submittedName>
</protein>
<proteinExistence type="predicted"/>
<dbReference type="KEGG" id="whj:H9Q79_00865"/>
<keyword evidence="2" id="KW-1185">Reference proteome</keyword>
<dbReference type="PANTHER" id="PTHR21562:SF83">
    <property type="entry name" value="PECTIN ACETYLESTERASE 4"/>
    <property type="match status" value="1"/>
</dbReference>
<accession>A0A7G9GDK8</accession>
<evidence type="ECO:0000313" key="1">
    <source>
        <dbReference type="EMBL" id="QNM08890.1"/>
    </source>
</evidence>
<organism evidence="1 2">
    <name type="scientific">Wansuia hejianensis</name>
    <dbReference type="NCBI Taxonomy" id="2763667"/>
    <lineage>
        <taxon>Bacteria</taxon>
        <taxon>Bacillati</taxon>
        <taxon>Bacillota</taxon>
        <taxon>Clostridia</taxon>
        <taxon>Lachnospirales</taxon>
        <taxon>Lachnospiraceae</taxon>
        <taxon>Wansuia</taxon>
    </lineage>
</organism>
<gene>
    <name evidence="1" type="ORF">H9Q79_00865</name>
</gene>
<dbReference type="RefSeq" id="WP_118647318.1">
    <property type="nucleotide sequence ID" value="NZ_CP060635.1"/>
</dbReference>
<dbReference type="InterPro" id="IPR004963">
    <property type="entry name" value="PAE/NOTUM"/>
</dbReference>
<sequence length="388" mass="44489">MKEKDLKPGLALSIRVGEFVENSIEKTIVSKKEAPVLQGAPDKNIWYKYPIPEGITGDGSEYYIYIKRAQSDNLCVFLSGGGVAWNEYTAARPVTGGKVAAGLPNYYWNNLRPFTQIMNINIGITEIGNPKNPFDDWNFIIITYATGDFHLGNNDFPYEGEDGSDQILHFHGYGNFIAGMRAGKRFFSNPKKLLIAGDSAGAFAVPALTGEILESFYPECEDVTLLSDSGQLLYDKWQRTAKKIWKTKEEFWRPIKGANITLEWYRCLYRKWGDRLKYLYASSVRDYLLSAYYNDVAHKTYKTDSEVQEVFFHQLNDMVRELKKLTPHFGFFLNDWKNLFLMRGGTVHTAVRERQFYHKTKSGDIMADWLFDAVNGRIRDVGLDLLRC</sequence>
<dbReference type="AlphaFoldDB" id="A0A7G9GDK8"/>
<dbReference type="Pfam" id="PF03283">
    <property type="entry name" value="PAE"/>
    <property type="match status" value="1"/>
</dbReference>
<dbReference type="Proteomes" id="UP000515860">
    <property type="component" value="Chromosome"/>
</dbReference>
<dbReference type="PANTHER" id="PTHR21562">
    <property type="entry name" value="NOTUM-RELATED"/>
    <property type="match status" value="1"/>
</dbReference>
<evidence type="ECO:0000313" key="2">
    <source>
        <dbReference type="Proteomes" id="UP000515860"/>
    </source>
</evidence>
<name>A0A7G9GDK8_9FIRM</name>